<gene>
    <name evidence="2" type="ORF">AMR76_12850</name>
</gene>
<dbReference type="Pfam" id="PF13009">
    <property type="entry name" value="Integrase_2"/>
    <property type="match status" value="1"/>
</dbReference>
<keyword evidence="1" id="KW-0233">DNA recombination</keyword>
<dbReference type="GO" id="GO:0006310">
    <property type="term" value="P:DNA recombination"/>
    <property type="evidence" value="ECO:0007669"/>
    <property type="project" value="UniProtKB-KW"/>
</dbReference>
<dbReference type="Gene3D" id="1.10.443.10">
    <property type="entry name" value="Intergrase catalytic core"/>
    <property type="match status" value="1"/>
</dbReference>
<dbReference type="EMBL" id="LKHS01000010">
    <property type="protein sequence ID" value="KQH85634.1"/>
    <property type="molecule type" value="Genomic_DNA"/>
</dbReference>
<dbReference type="GO" id="GO:0015074">
    <property type="term" value="P:DNA integration"/>
    <property type="evidence" value="ECO:0007669"/>
    <property type="project" value="InterPro"/>
</dbReference>
<name>A0A0Q2MD43_VIBFU</name>
<dbReference type="InterPro" id="IPR024965">
    <property type="entry name" value="Putative_integrase"/>
</dbReference>
<proteinExistence type="predicted"/>
<dbReference type="AlphaFoldDB" id="A0A0Q2MD43"/>
<evidence type="ECO:0008006" key="4">
    <source>
        <dbReference type="Google" id="ProtNLM"/>
    </source>
</evidence>
<dbReference type="Proteomes" id="UP000051221">
    <property type="component" value="Unassembled WGS sequence"/>
</dbReference>
<dbReference type="InterPro" id="IPR011010">
    <property type="entry name" value="DNA_brk_join_enz"/>
</dbReference>
<reference evidence="2 3" key="1">
    <citation type="submission" date="2015-08" db="EMBL/GenBank/DDBJ databases">
        <title>Antibacterial properties of a collection of Vibrionaceae strains.</title>
        <authorList>
            <person name="Giubergia S."/>
        </authorList>
    </citation>
    <scope>NUCLEOTIDE SEQUENCE [LARGE SCALE GENOMIC DNA]</scope>
    <source>
        <strain evidence="2 3">S0821</strain>
    </source>
</reference>
<dbReference type="InterPro" id="IPR013762">
    <property type="entry name" value="Integrase-like_cat_sf"/>
</dbReference>
<protein>
    <recommendedName>
        <fullName evidence="4">Integrase</fullName>
    </recommendedName>
</protein>
<evidence type="ECO:0000313" key="3">
    <source>
        <dbReference type="Proteomes" id="UP000051221"/>
    </source>
</evidence>
<sequence>MTSDNPHNLKGIQFSASVPDEELAKISEMFTSPQSFVSLASQRAYQSGMDTLEQLIDNGDITINSLFFYQKFGTEKRFNAPELAKRQASNLYKELSVLADKLLLNAKIKTEDGRRSAEKRFEQCVEIFQYATKVRTLSDITLDKFKEFIRPLRTEKDRWHHDTTPHHHKALRGFALCLDHHFNSADFVKCTEVQRSDTRNKTKDLFAQPEKHMKKWVSSWFEFLDAKKAFSTKAFKDAAAKFRDFLEETYASNSSPFPNEPSLYFSKYRGEEFYEWLNEQQESNGLSNKVLIKTLTAINTYSNWFIAKYMSDVDENGELTTLAYPLMPNHKIDQIIQQHGGEDNGEIYPSESPKPCPPLWMVLSLKEILTENDYAWAKSLTSQYNESILDENGRPVWIPVITYLYLVMLEIPIRKIQVLRLDSGEGDIWRYDAQADMWVKNDHQLANYWKNTGAKVQNRGVFRRKFFNGVLNPQFVLYINSNKISDKKVGFNEFSGYEIPWKNPNVIKYLDELRVWQEKYNPAVAPVKFKDIPTSIFEGEPTKQVIDSIPDRFYLFRSAKEVKNGNRQMPPSNRMLHEFWVKLMDELEKRLHDEGIDCQLILTRNKNTGAPQQALYNPHGLRLAGLTSLAQQGVPIEVLSKIVAGHKSILMTIHYLKYHPSHISELLSEASRDLELKYQKSFQSWLKEAAWDQVAKYAAYNSEDAIEGVMSDVSRCTSSLWNTTTLGLCPYNGTRCHDGGICVRKNGKGRNIYLPVEEKNCVICRHFITGLPWLTELWVHGNALLLKSEKTSKELSESLEDIKTLKVKRKDLQKNGGEVPPQLVTKIKKAETLHEKKSVELDKVFQELHATHNLIEKIKHLPKHPIIVEQNDHQDNLPALLIRSDSEFEFDYKESPNNFQNLDFVIQASRFYQYERNEDFERERDQFIDTILLRNELKPLMLMNLTPEEKRQAADAFAKFLVTKVDAETLQLLKDGRVYLNELGLEQELLKSVPINILQKPTT</sequence>
<accession>A0A0Q2MD43</accession>
<dbReference type="SUPFAM" id="SSF56349">
    <property type="entry name" value="DNA breaking-rejoining enzymes"/>
    <property type="match status" value="1"/>
</dbReference>
<keyword evidence="3" id="KW-1185">Reference proteome</keyword>
<dbReference type="InParanoid" id="A0A0Q2MD43"/>
<dbReference type="GO" id="GO:0003677">
    <property type="term" value="F:DNA binding"/>
    <property type="evidence" value="ECO:0007669"/>
    <property type="project" value="InterPro"/>
</dbReference>
<evidence type="ECO:0000313" key="2">
    <source>
        <dbReference type="EMBL" id="KQH85634.1"/>
    </source>
</evidence>
<comment type="caution">
    <text evidence="2">The sequence shown here is derived from an EMBL/GenBank/DDBJ whole genome shotgun (WGS) entry which is preliminary data.</text>
</comment>
<evidence type="ECO:0000256" key="1">
    <source>
        <dbReference type="ARBA" id="ARBA00023172"/>
    </source>
</evidence>
<organism evidence="2 3">
    <name type="scientific">Vibrio furnissii</name>
    <dbReference type="NCBI Taxonomy" id="29494"/>
    <lineage>
        <taxon>Bacteria</taxon>
        <taxon>Pseudomonadati</taxon>
        <taxon>Pseudomonadota</taxon>
        <taxon>Gammaproteobacteria</taxon>
        <taxon>Vibrionales</taxon>
        <taxon>Vibrionaceae</taxon>
        <taxon>Vibrio</taxon>
    </lineage>
</organism>